<protein>
    <submittedName>
        <fullName evidence="4">Mannosyl-3-phosphoglycerate phosphatase</fullName>
    </submittedName>
</protein>
<dbReference type="Proteomes" id="UP000027746">
    <property type="component" value="Unassembled WGS sequence"/>
</dbReference>
<accession>A0A073J143</accession>
<dbReference type="RefSeq" id="WP_037926820.1">
    <property type="nucleotide sequence ID" value="NZ_CP054599.1"/>
</dbReference>
<keyword evidence="1" id="KW-0479">Metal-binding</keyword>
<dbReference type="GO" id="GO:0000287">
    <property type="term" value="F:magnesium ion binding"/>
    <property type="evidence" value="ECO:0007669"/>
    <property type="project" value="TreeGrafter"/>
</dbReference>
<gene>
    <name evidence="4" type="ORF">SUH3_21330</name>
</gene>
<dbReference type="InterPro" id="IPR006379">
    <property type="entry name" value="HAD-SF_hydro_IIB"/>
</dbReference>
<proteinExistence type="predicted"/>
<dbReference type="NCBIfam" id="TIGR01484">
    <property type="entry name" value="HAD-SF-IIB"/>
    <property type="match status" value="1"/>
</dbReference>
<evidence type="ECO:0000313" key="5">
    <source>
        <dbReference type="Proteomes" id="UP000027746"/>
    </source>
</evidence>
<dbReference type="Gene3D" id="3.30.980.20">
    <property type="entry name" value="Putative mannosyl-3-phosphoglycerate phosphatase, domain 2"/>
    <property type="match status" value="1"/>
</dbReference>
<dbReference type="AlphaFoldDB" id="A0A073J143"/>
<dbReference type="PANTHER" id="PTHR10000:SF8">
    <property type="entry name" value="HAD SUPERFAMILY HYDROLASE-LIKE, TYPE 3"/>
    <property type="match status" value="1"/>
</dbReference>
<evidence type="ECO:0000256" key="3">
    <source>
        <dbReference type="ARBA" id="ARBA00022842"/>
    </source>
</evidence>
<dbReference type="NCBIfam" id="TIGR01486">
    <property type="entry name" value="HAD-SF-IIB-MPGP"/>
    <property type="match status" value="1"/>
</dbReference>
<sequence length="266" mass="28732">MQQPLPLLVFSDLDGTLISHDSYRWDAARPALAHLRSIGAGVVLASSKTAPEIIDLRAQMGLEDWPAIVENGAGVLQAQATDTPPDTEYLRLRTALSQLPDALRGLFQGFGDLDAAGVAKITGLPTADAQNAKTRAFSEPGLWHGTDTQRTAFLRALEQHGITAREGGRFLTLSFGQTKADRMAQIIAMYRPQVTLALGDAPNDIEMLQTADHGVIIANPHRTPLPPLDTEAAGRITRTTLPGPEGWNRAVLDFVDQLTPKQGRHP</sequence>
<comment type="caution">
    <text evidence="4">The sequence shown here is derived from an EMBL/GenBank/DDBJ whole genome shotgun (WGS) entry which is preliminary data.</text>
</comment>
<dbReference type="InterPro" id="IPR023214">
    <property type="entry name" value="HAD_sf"/>
</dbReference>
<dbReference type="NCBIfam" id="NF001216">
    <property type="entry name" value="PRK00192.1-2"/>
    <property type="match status" value="1"/>
</dbReference>
<dbReference type="SFLD" id="SFLDG01142">
    <property type="entry name" value="C2.B.2:_Mannosyl-3-phosphoglyc"/>
    <property type="match status" value="1"/>
</dbReference>
<name>A0A073J143_9RHOB</name>
<evidence type="ECO:0000256" key="2">
    <source>
        <dbReference type="ARBA" id="ARBA00022801"/>
    </source>
</evidence>
<dbReference type="EMBL" id="JAMD01000006">
    <property type="protein sequence ID" value="KEJ95530.1"/>
    <property type="molecule type" value="Genomic_DNA"/>
</dbReference>
<dbReference type="PANTHER" id="PTHR10000">
    <property type="entry name" value="PHOSPHOSERINE PHOSPHATASE"/>
    <property type="match status" value="1"/>
</dbReference>
<reference evidence="4 5" key="1">
    <citation type="submission" date="2014-01" db="EMBL/GenBank/DDBJ databases">
        <title>Sulfitobacter sp. H3 (MCCC 1A00686) Genome Sequencing.</title>
        <authorList>
            <person name="Lai Q."/>
            <person name="Hong Z."/>
        </authorList>
    </citation>
    <scope>NUCLEOTIDE SEQUENCE [LARGE SCALE GENOMIC DNA]</scope>
    <source>
        <strain evidence="4 5">H3</strain>
    </source>
</reference>
<dbReference type="OrthoDB" id="193379at2"/>
<keyword evidence="2" id="KW-0378">Hydrolase</keyword>
<dbReference type="Gene3D" id="3.40.50.1000">
    <property type="entry name" value="HAD superfamily/HAD-like"/>
    <property type="match status" value="1"/>
</dbReference>
<dbReference type="SFLD" id="SFLDG01140">
    <property type="entry name" value="C2.B:_Phosphomannomutase_and_P"/>
    <property type="match status" value="1"/>
</dbReference>
<evidence type="ECO:0000313" key="4">
    <source>
        <dbReference type="EMBL" id="KEJ95530.1"/>
    </source>
</evidence>
<dbReference type="SUPFAM" id="SSF56784">
    <property type="entry name" value="HAD-like"/>
    <property type="match status" value="1"/>
</dbReference>
<dbReference type="Pfam" id="PF08282">
    <property type="entry name" value="Hydrolase_3"/>
    <property type="match status" value="2"/>
</dbReference>
<dbReference type="GeneID" id="68871486"/>
<dbReference type="GO" id="GO:0005829">
    <property type="term" value="C:cytosol"/>
    <property type="evidence" value="ECO:0007669"/>
    <property type="project" value="TreeGrafter"/>
</dbReference>
<evidence type="ECO:0000256" key="1">
    <source>
        <dbReference type="ARBA" id="ARBA00022723"/>
    </source>
</evidence>
<dbReference type="InterPro" id="IPR006381">
    <property type="entry name" value="HAD-SF-IIB-MPGP"/>
</dbReference>
<dbReference type="GO" id="GO:0051479">
    <property type="term" value="P:mannosylglycerate biosynthetic process"/>
    <property type="evidence" value="ECO:0007669"/>
    <property type="project" value="InterPro"/>
</dbReference>
<dbReference type="InterPro" id="IPR036412">
    <property type="entry name" value="HAD-like_sf"/>
</dbReference>
<dbReference type="SFLD" id="SFLDS00003">
    <property type="entry name" value="Haloacid_Dehalogenase"/>
    <property type="match status" value="1"/>
</dbReference>
<organism evidence="4 5">
    <name type="scientific">Pseudosulfitobacter pseudonitzschiae</name>
    <dbReference type="NCBI Taxonomy" id="1402135"/>
    <lineage>
        <taxon>Bacteria</taxon>
        <taxon>Pseudomonadati</taxon>
        <taxon>Pseudomonadota</taxon>
        <taxon>Alphaproteobacteria</taxon>
        <taxon>Rhodobacterales</taxon>
        <taxon>Roseobacteraceae</taxon>
        <taxon>Pseudosulfitobacter</taxon>
    </lineage>
</organism>
<keyword evidence="3" id="KW-0460">Magnesium</keyword>
<dbReference type="GO" id="GO:0050531">
    <property type="term" value="F:mannosyl-3-phosphoglycerate phosphatase activity"/>
    <property type="evidence" value="ECO:0007669"/>
    <property type="project" value="InterPro"/>
</dbReference>
<keyword evidence="5" id="KW-1185">Reference proteome</keyword>